<keyword evidence="5" id="KW-0732">Signal</keyword>
<sequence length="407" mass="44589">MLDGQFEDYCVADEQASEYDLLGAMNWACSNGANCTAIQENQPCYLPNTPKDHASYAFNSYYQNMKHQGGGCYFTATAVLTGADPSKKPQEILSIHVCKIARSFKGINNSKLDLLKSSPICIPPDVRKEKFSDELLICTLNGAFDMQPLRRVAVILFGLGWIDCVPKRSRNVARQVVKMSYLGVGVSPGNVPVYHGSNLKAVDRRVRVAELVLRSVISGLAILSALLIGTDTQVKEIFSIQKKAKFTDMKALVFLVIANGLAAAYSLVQLLRCILSMIRGSVLFNKPLAWAIFSGDQVCHILLIFTALFSWRLYLAPTSAHSFQVMSYLMLAAVAAAAQSAALAKLGQPELQWMKICDMYAKFCNQVGEGIASALFVSISFAVVSAISAFSLFRLYGENKRKNSGGW</sequence>
<accession>A0AAW2K2V4</accession>
<evidence type="ECO:0000256" key="1">
    <source>
        <dbReference type="ARBA" id="ARBA00004651"/>
    </source>
</evidence>
<dbReference type="PANTHER" id="PTHR31044:SF55">
    <property type="entry name" value="CARBOHYDRATE-BINDING X8 DOMAIN SUPERFAMILY PROTEIN"/>
    <property type="match status" value="1"/>
</dbReference>
<feature type="transmembrane region" description="Helical" evidence="8">
    <location>
        <begin position="371"/>
        <end position="393"/>
    </location>
</feature>
<dbReference type="GO" id="GO:0005886">
    <property type="term" value="C:plasma membrane"/>
    <property type="evidence" value="ECO:0007669"/>
    <property type="project" value="UniProtKB-SubCell"/>
</dbReference>
<dbReference type="Pfam" id="PF04535">
    <property type="entry name" value="CASP_dom"/>
    <property type="match status" value="2"/>
</dbReference>
<dbReference type="InterPro" id="IPR044788">
    <property type="entry name" value="X8_dom_prot"/>
</dbReference>
<dbReference type="EMBL" id="JACGWJ010000030">
    <property type="protein sequence ID" value="KAL0300891.1"/>
    <property type="molecule type" value="Genomic_DNA"/>
</dbReference>
<reference evidence="10" key="2">
    <citation type="journal article" date="2024" name="Plant">
        <title>Genomic evolution and insights into agronomic trait innovations of Sesamum species.</title>
        <authorList>
            <person name="Miao H."/>
            <person name="Wang L."/>
            <person name="Qu L."/>
            <person name="Liu H."/>
            <person name="Sun Y."/>
            <person name="Le M."/>
            <person name="Wang Q."/>
            <person name="Wei S."/>
            <person name="Zheng Y."/>
            <person name="Lin W."/>
            <person name="Duan Y."/>
            <person name="Cao H."/>
            <person name="Xiong S."/>
            <person name="Wang X."/>
            <person name="Wei L."/>
            <person name="Li C."/>
            <person name="Ma Q."/>
            <person name="Ju M."/>
            <person name="Zhao R."/>
            <person name="Li G."/>
            <person name="Mu C."/>
            <person name="Tian Q."/>
            <person name="Mei H."/>
            <person name="Zhang T."/>
            <person name="Gao T."/>
            <person name="Zhang H."/>
        </authorList>
    </citation>
    <scope>NUCLEOTIDE SEQUENCE</scope>
    <source>
        <strain evidence="10">G02</strain>
    </source>
</reference>
<dbReference type="InterPro" id="IPR006459">
    <property type="entry name" value="CASP/CASPL"/>
</dbReference>
<dbReference type="SMART" id="SM00768">
    <property type="entry name" value="X8"/>
    <property type="match status" value="1"/>
</dbReference>
<feature type="transmembrane region" description="Helical" evidence="8">
    <location>
        <begin position="211"/>
        <end position="230"/>
    </location>
</feature>
<dbReference type="InterPro" id="IPR006702">
    <property type="entry name" value="CASP_dom"/>
</dbReference>
<gene>
    <name evidence="10" type="ORF">Sradi_6365900</name>
</gene>
<feature type="transmembrane region" description="Helical" evidence="8">
    <location>
        <begin position="325"/>
        <end position="344"/>
    </location>
</feature>
<evidence type="ECO:0000256" key="4">
    <source>
        <dbReference type="ARBA" id="ARBA00022692"/>
    </source>
</evidence>
<feature type="transmembrane region" description="Helical" evidence="8">
    <location>
        <begin position="288"/>
        <end position="313"/>
    </location>
</feature>
<dbReference type="NCBIfam" id="TIGR01569">
    <property type="entry name" value="A_tha_TIGR01569"/>
    <property type="match status" value="2"/>
</dbReference>
<comment type="similarity">
    <text evidence="2 8">Belongs to the Casparian strip membrane proteins (CASP) family.</text>
</comment>
<comment type="caution">
    <text evidence="10">The sequence shown here is derived from an EMBL/GenBank/DDBJ whole genome shotgun (WGS) entry which is preliminary data.</text>
</comment>
<keyword evidence="6 8" id="KW-1133">Transmembrane helix</keyword>
<reference evidence="10" key="1">
    <citation type="submission" date="2020-06" db="EMBL/GenBank/DDBJ databases">
        <authorList>
            <person name="Li T."/>
            <person name="Hu X."/>
            <person name="Zhang T."/>
            <person name="Song X."/>
            <person name="Zhang H."/>
            <person name="Dai N."/>
            <person name="Sheng W."/>
            <person name="Hou X."/>
            <person name="Wei L."/>
        </authorList>
    </citation>
    <scope>NUCLEOTIDE SEQUENCE</scope>
    <source>
        <strain evidence="10">G02</strain>
        <tissue evidence="10">Leaf</tissue>
    </source>
</reference>
<evidence type="ECO:0000256" key="7">
    <source>
        <dbReference type="ARBA" id="ARBA00023136"/>
    </source>
</evidence>
<dbReference type="AlphaFoldDB" id="A0AAW2K2V4"/>
<evidence type="ECO:0000256" key="2">
    <source>
        <dbReference type="ARBA" id="ARBA00007651"/>
    </source>
</evidence>
<protein>
    <recommendedName>
        <fullName evidence="8">CASP-like protein</fullName>
    </recommendedName>
</protein>
<dbReference type="InterPro" id="IPR012946">
    <property type="entry name" value="X8"/>
</dbReference>
<evidence type="ECO:0000256" key="5">
    <source>
        <dbReference type="ARBA" id="ARBA00022729"/>
    </source>
</evidence>
<comment type="subunit">
    <text evidence="8">Homodimer and heterodimers.</text>
</comment>
<feature type="domain" description="X8" evidence="9">
    <location>
        <begin position="8"/>
        <end position="100"/>
    </location>
</feature>
<comment type="caution">
    <text evidence="8">Lacks conserved residue(s) required for the propagation of feature annotation.</text>
</comment>
<evidence type="ECO:0000259" key="9">
    <source>
        <dbReference type="SMART" id="SM00768"/>
    </source>
</evidence>
<dbReference type="PANTHER" id="PTHR31044">
    <property type="entry name" value="BETA-1,3 GLUCANASE"/>
    <property type="match status" value="1"/>
</dbReference>
<dbReference type="GO" id="GO:0009506">
    <property type="term" value="C:plasmodesma"/>
    <property type="evidence" value="ECO:0007669"/>
    <property type="project" value="UniProtKB-ARBA"/>
</dbReference>
<evidence type="ECO:0000256" key="8">
    <source>
        <dbReference type="RuleBase" id="RU361233"/>
    </source>
</evidence>
<feature type="transmembrane region" description="Helical" evidence="8">
    <location>
        <begin position="251"/>
        <end position="268"/>
    </location>
</feature>
<evidence type="ECO:0000256" key="3">
    <source>
        <dbReference type="ARBA" id="ARBA00022475"/>
    </source>
</evidence>
<keyword evidence="4 8" id="KW-0812">Transmembrane</keyword>
<comment type="subcellular location">
    <subcellularLocation>
        <location evidence="1 8">Cell membrane</location>
        <topology evidence="1 8">Multi-pass membrane protein</topology>
    </subcellularLocation>
</comment>
<evidence type="ECO:0000313" key="10">
    <source>
        <dbReference type="EMBL" id="KAL0300891.1"/>
    </source>
</evidence>
<proteinExistence type="inferred from homology"/>
<evidence type="ECO:0000256" key="6">
    <source>
        <dbReference type="ARBA" id="ARBA00022989"/>
    </source>
</evidence>
<name>A0AAW2K2V4_SESRA</name>
<keyword evidence="3 8" id="KW-1003">Cell membrane</keyword>
<keyword evidence="7 8" id="KW-0472">Membrane</keyword>
<dbReference type="Gene3D" id="1.20.58.1040">
    <property type="match status" value="1"/>
</dbReference>
<organism evidence="10">
    <name type="scientific">Sesamum radiatum</name>
    <name type="common">Black benniseed</name>
    <dbReference type="NCBI Taxonomy" id="300843"/>
    <lineage>
        <taxon>Eukaryota</taxon>
        <taxon>Viridiplantae</taxon>
        <taxon>Streptophyta</taxon>
        <taxon>Embryophyta</taxon>
        <taxon>Tracheophyta</taxon>
        <taxon>Spermatophyta</taxon>
        <taxon>Magnoliopsida</taxon>
        <taxon>eudicotyledons</taxon>
        <taxon>Gunneridae</taxon>
        <taxon>Pentapetalae</taxon>
        <taxon>asterids</taxon>
        <taxon>lamiids</taxon>
        <taxon>Lamiales</taxon>
        <taxon>Pedaliaceae</taxon>
        <taxon>Sesamum</taxon>
    </lineage>
</organism>
<dbReference type="Pfam" id="PF07983">
    <property type="entry name" value="X8"/>
    <property type="match status" value="1"/>
</dbReference>